<dbReference type="InterPro" id="IPR018777">
    <property type="entry name" value="Replication_initiator_prot_A"/>
</dbReference>
<reference evidence="1 2" key="1">
    <citation type="submission" date="2018-05" db="EMBL/GenBank/DDBJ databases">
        <title>Acuticoccus sediminis sp. nov., isolated from deep-sea sediment of Indian Ocean.</title>
        <authorList>
            <person name="Liu X."/>
            <person name="Lai Q."/>
            <person name="Du Y."/>
            <person name="Sun F."/>
            <person name="Zhang X."/>
            <person name="Wang S."/>
            <person name="Shao Z."/>
        </authorList>
    </citation>
    <scope>NUCLEOTIDE SEQUENCE [LARGE SCALE GENOMIC DNA]</scope>
    <source>
        <strain evidence="1 2">PTG4-2</strain>
    </source>
</reference>
<gene>
    <name evidence="1" type="ORF">DLJ53_31235</name>
</gene>
<sequence length="361" mass="41514">MSYETPQQSSLPLESARDLATLLPERHPEQDLFICDVADAVLKDLMQHMEHPFYSLSKKPETAIRRYEHNGNWIEITPSVKGLATIYDKDILIYCISQIMAKLNRGEAVSQNVRINSRDLLIFTNRGTAGKDYAALAEALDRLAGTRISTNVRAGDEEEYSTFGLIDAASIRRKHGLDGRLLWCEVKLSDWVFKAIRAQDVLTLHPDYFRLRKPIERRLYELARKHCGAQAQWRCSVQLLHKKSGSKSPLKQFRYLLKDTAETDHLPDYHIAYDETDDKVVFVNRNTMQPALTGPHWIDEIRLDSDTYEAARDAAPGWDPYFIEAEWRNWLASSEKTPPRKPDLAFIAFCARFYERRGAPA</sequence>
<name>A0A8B2NDT3_9HYPH</name>
<keyword evidence="2" id="KW-1185">Reference proteome</keyword>
<dbReference type="RefSeq" id="WP_111352262.1">
    <property type="nucleotide sequence ID" value="NZ_QHHQ01000011.1"/>
</dbReference>
<accession>A0A8B2NDT3</accession>
<dbReference type="AlphaFoldDB" id="A0A8B2NDT3"/>
<proteinExistence type="predicted"/>
<dbReference type="OrthoDB" id="581589at2"/>
<comment type="caution">
    <text evidence="1">The sequence shown here is derived from an EMBL/GenBank/DDBJ whole genome shotgun (WGS) entry which is preliminary data.</text>
</comment>
<dbReference type="Pfam" id="PF10134">
    <property type="entry name" value="RPA"/>
    <property type="match status" value="1"/>
</dbReference>
<organism evidence="1 2">
    <name type="scientific">Acuticoccus sediminis</name>
    <dbReference type="NCBI Taxonomy" id="2184697"/>
    <lineage>
        <taxon>Bacteria</taxon>
        <taxon>Pseudomonadati</taxon>
        <taxon>Pseudomonadota</taxon>
        <taxon>Alphaproteobacteria</taxon>
        <taxon>Hyphomicrobiales</taxon>
        <taxon>Amorphaceae</taxon>
        <taxon>Acuticoccus</taxon>
    </lineage>
</organism>
<dbReference type="Proteomes" id="UP000249590">
    <property type="component" value="Unassembled WGS sequence"/>
</dbReference>
<evidence type="ECO:0000313" key="1">
    <source>
        <dbReference type="EMBL" id="RAH96739.1"/>
    </source>
</evidence>
<evidence type="ECO:0000313" key="2">
    <source>
        <dbReference type="Proteomes" id="UP000249590"/>
    </source>
</evidence>
<dbReference type="EMBL" id="QHHQ01000011">
    <property type="protein sequence ID" value="RAH96739.1"/>
    <property type="molecule type" value="Genomic_DNA"/>
</dbReference>
<protein>
    <submittedName>
        <fullName evidence="1">Plasmid replication initiator</fullName>
    </submittedName>
</protein>